<dbReference type="SUPFAM" id="SSF57756">
    <property type="entry name" value="Retrovirus zinc finger-like domains"/>
    <property type="match status" value="1"/>
</dbReference>
<name>A0AA47N567_MERPO</name>
<dbReference type="Proteomes" id="UP001174136">
    <property type="component" value="Unassembled WGS sequence"/>
</dbReference>
<dbReference type="PANTHER" id="PTHR33198">
    <property type="entry name" value="ANK_REP_REGION DOMAIN-CONTAINING PROTEIN-RELATED"/>
    <property type="match status" value="1"/>
</dbReference>
<evidence type="ECO:0000256" key="1">
    <source>
        <dbReference type="PROSITE-ProRule" id="PRU00047"/>
    </source>
</evidence>
<accession>A0AA47N567</accession>
<evidence type="ECO:0000259" key="3">
    <source>
        <dbReference type="PROSITE" id="PS50158"/>
    </source>
</evidence>
<dbReference type="Gene3D" id="4.10.60.10">
    <property type="entry name" value="Zinc finger, CCHC-type"/>
    <property type="match status" value="1"/>
</dbReference>
<sequence>MEKFDEYFFPRRNVIHERAVFHQRVQRPGEPAETFIRALYDLSEHCEFGVSRDENIRDRIVVGIQDKEQSRKLQLMADLTLAQTIQSVRQSETVNMQIGAQTAEAMAATASVQEVRGAWKKNVKWQRNAKRGGKTEHGRKCSRCGKTEHNDPERCPARNSACNKCGRNGHWQSQCKTKAVSEVTEADEQSEYFLGSVNANTQQGARLRRNRRHLQEMPAPQPPGGKEPVLPVCTDINRQQGDSSVSMHAGAENLSQTRSGRISKPVIRLDL</sequence>
<dbReference type="InterPro" id="IPR001878">
    <property type="entry name" value="Znf_CCHC"/>
</dbReference>
<dbReference type="GO" id="GO:0008270">
    <property type="term" value="F:zinc ion binding"/>
    <property type="evidence" value="ECO:0007669"/>
    <property type="project" value="UniProtKB-KW"/>
</dbReference>
<keyword evidence="5" id="KW-1185">Reference proteome</keyword>
<reference evidence="4" key="1">
    <citation type="journal article" date="2023" name="Front. Mar. Sci.">
        <title>A new Merluccius polli reference genome to investigate the effects of global change in West African waters.</title>
        <authorList>
            <person name="Mateo J.L."/>
            <person name="Blanco-Fernandez C."/>
            <person name="Garcia-Vazquez E."/>
            <person name="Machado-Schiaffino G."/>
        </authorList>
    </citation>
    <scope>NUCLEOTIDE SEQUENCE</scope>
    <source>
        <strain evidence="4">C29</strain>
        <tissue evidence="4">Fin</tissue>
    </source>
</reference>
<dbReference type="PROSITE" id="PS50158">
    <property type="entry name" value="ZF_CCHC"/>
    <property type="match status" value="1"/>
</dbReference>
<feature type="domain" description="CCHC-type" evidence="3">
    <location>
        <begin position="162"/>
        <end position="176"/>
    </location>
</feature>
<dbReference type="Pfam" id="PF00098">
    <property type="entry name" value="zf-CCHC"/>
    <property type="match status" value="1"/>
</dbReference>
<organism evidence="4 5">
    <name type="scientific">Merluccius polli</name>
    <name type="common">Benguela hake</name>
    <name type="synonym">Merluccius cadenati</name>
    <dbReference type="NCBI Taxonomy" id="89951"/>
    <lineage>
        <taxon>Eukaryota</taxon>
        <taxon>Metazoa</taxon>
        <taxon>Chordata</taxon>
        <taxon>Craniata</taxon>
        <taxon>Vertebrata</taxon>
        <taxon>Euteleostomi</taxon>
        <taxon>Actinopterygii</taxon>
        <taxon>Neopterygii</taxon>
        <taxon>Teleostei</taxon>
        <taxon>Neoteleostei</taxon>
        <taxon>Acanthomorphata</taxon>
        <taxon>Zeiogadaria</taxon>
        <taxon>Gadariae</taxon>
        <taxon>Gadiformes</taxon>
        <taxon>Gadoidei</taxon>
        <taxon>Merlucciidae</taxon>
        <taxon>Merluccius</taxon>
    </lineage>
</organism>
<dbReference type="SMART" id="SM00343">
    <property type="entry name" value="ZnF_C2HC"/>
    <property type="match status" value="2"/>
</dbReference>
<dbReference type="EMBL" id="JAOPHQ010001151">
    <property type="protein sequence ID" value="KAK0151914.1"/>
    <property type="molecule type" value="Genomic_DNA"/>
</dbReference>
<evidence type="ECO:0000313" key="5">
    <source>
        <dbReference type="Proteomes" id="UP001174136"/>
    </source>
</evidence>
<protein>
    <recommendedName>
        <fullName evidence="3">CCHC-type domain-containing protein</fullName>
    </recommendedName>
</protein>
<comment type="caution">
    <text evidence="4">The sequence shown here is derived from an EMBL/GenBank/DDBJ whole genome shotgun (WGS) entry which is preliminary data.</text>
</comment>
<keyword evidence="1" id="KW-0479">Metal-binding</keyword>
<evidence type="ECO:0000313" key="4">
    <source>
        <dbReference type="EMBL" id="KAK0151914.1"/>
    </source>
</evidence>
<gene>
    <name evidence="4" type="ORF">N1851_006718</name>
</gene>
<dbReference type="AlphaFoldDB" id="A0AA47N567"/>
<evidence type="ECO:0000256" key="2">
    <source>
        <dbReference type="SAM" id="MobiDB-lite"/>
    </source>
</evidence>
<dbReference type="PANTHER" id="PTHR33198:SF20">
    <property type="entry name" value="RETROTRANSPOSON GAG DOMAIN-CONTAINING PROTEIN"/>
    <property type="match status" value="1"/>
</dbReference>
<dbReference type="GO" id="GO:0003676">
    <property type="term" value="F:nucleic acid binding"/>
    <property type="evidence" value="ECO:0007669"/>
    <property type="project" value="InterPro"/>
</dbReference>
<feature type="region of interest" description="Disordered" evidence="2">
    <location>
        <begin position="239"/>
        <end position="271"/>
    </location>
</feature>
<keyword evidence="1" id="KW-0862">Zinc</keyword>
<keyword evidence="1" id="KW-0863">Zinc-finger</keyword>
<proteinExistence type="predicted"/>
<dbReference type="InterPro" id="IPR036875">
    <property type="entry name" value="Znf_CCHC_sf"/>
</dbReference>